<dbReference type="InterPro" id="IPR027417">
    <property type="entry name" value="P-loop_NTPase"/>
</dbReference>
<keyword evidence="1" id="KW-0677">Repeat</keyword>
<keyword evidence="4" id="KW-1185">Reference proteome</keyword>
<evidence type="ECO:0000313" key="4">
    <source>
        <dbReference type="Proteomes" id="UP000559027"/>
    </source>
</evidence>
<dbReference type="OrthoDB" id="4760524at2759"/>
<dbReference type="InterPro" id="IPR056884">
    <property type="entry name" value="NPHP3-like_N"/>
</dbReference>
<proteinExistence type="predicted"/>
<evidence type="ECO:0000313" key="3">
    <source>
        <dbReference type="EMBL" id="KAF5356279.1"/>
    </source>
</evidence>
<accession>A0A8H5G0S9</accession>
<feature type="domain" description="Nephrocystin 3-like N-terminal" evidence="2">
    <location>
        <begin position="112"/>
        <end position="265"/>
    </location>
</feature>
<dbReference type="AlphaFoldDB" id="A0A8H5G0S9"/>
<evidence type="ECO:0000259" key="2">
    <source>
        <dbReference type="Pfam" id="PF24883"/>
    </source>
</evidence>
<organism evidence="3 4">
    <name type="scientific">Leucocoprinus leucothites</name>
    <dbReference type="NCBI Taxonomy" id="201217"/>
    <lineage>
        <taxon>Eukaryota</taxon>
        <taxon>Fungi</taxon>
        <taxon>Dikarya</taxon>
        <taxon>Basidiomycota</taxon>
        <taxon>Agaricomycotina</taxon>
        <taxon>Agaricomycetes</taxon>
        <taxon>Agaricomycetidae</taxon>
        <taxon>Agaricales</taxon>
        <taxon>Agaricineae</taxon>
        <taxon>Agaricaceae</taxon>
        <taxon>Leucocoprinus</taxon>
    </lineage>
</organism>
<dbReference type="Pfam" id="PF24883">
    <property type="entry name" value="NPHP3_N"/>
    <property type="match status" value="1"/>
</dbReference>
<name>A0A8H5G0S9_9AGAR</name>
<dbReference type="Proteomes" id="UP000559027">
    <property type="component" value="Unassembled WGS sequence"/>
</dbReference>
<protein>
    <recommendedName>
        <fullName evidence="2">Nephrocystin 3-like N-terminal domain-containing protein</fullName>
    </recommendedName>
</protein>
<gene>
    <name evidence="3" type="ORF">D9756_004368</name>
</gene>
<dbReference type="Gene3D" id="3.40.50.300">
    <property type="entry name" value="P-loop containing nucleotide triphosphate hydrolases"/>
    <property type="match status" value="1"/>
</dbReference>
<comment type="caution">
    <text evidence="3">The sequence shown here is derived from an EMBL/GenBank/DDBJ whole genome shotgun (WGS) entry which is preliminary data.</text>
</comment>
<sequence>MSADSTANGLDFAKTLPRFLPNSRLTFNNSPLPYPGSRESSSKGGILSNAHNFVMHQPQFIDKSHTTFKTQRRKDGMQILFGFCVPEAAHDAGAREYAPRCHPGTRQGYIDKIVEWTSNPTQQRLLWMKGPAGVGKSAVAQSCADCLSNLGGAFFFSRPNKVTDPMRFFPSIAYQFALEHDVYRKILGKRIGKDPSLLSKSLLQQFHNLFVVPLQKMKESGVEFEAKVVIVDGLDECNGHAFQCDILQIIFKSIQEHTTPFLWAIFTRPEAHLISLLGSPTVQPLALYLELPVSSSSNSEISLFLTDELRKIQLAHGLPPSWPPRGAIMTLVQLSAGLFIYSSTVVRFISDPDSLGPESQLDAVLALESDAPPLIDDTFQHPLSELDVFYTLIMQQIPPKTLSLVQEILLLLSWHQGRKDVTVRVSKLLKLSMTQMRTMLRPLYSVLSVEESYLVEITFYHASFLDFLCDPKRSGQFCLDGCKPGLWRKMLASLEQNNTKAAAATSSKRGHHEEIGKTWLRLLGCMPLDDDTLHILQNFDFRIFSDLGRDFQLNFNADGLYKCIPSGQIRDQIIRPYSPSLLRLLVRVNPNFEDCCQLYVLGCKHRRVILVVQPGQGCYFHRFQSFVKLMSLDWRSWIFRRR</sequence>
<dbReference type="EMBL" id="JAACJO010000007">
    <property type="protein sequence ID" value="KAF5356279.1"/>
    <property type="molecule type" value="Genomic_DNA"/>
</dbReference>
<evidence type="ECO:0000256" key="1">
    <source>
        <dbReference type="ARBA" id="ARBA00022737"/>
    </source>
</evidence>
<reference evidence="3 4" key="1">
    <citation type="journal article" date="2020" name="ISME J.">
        <title>Uncovering the hidden diversity of litter-decomposition mechanisms in mushroom-forming fungi.</title>
        <authorList>
            <person name="Floudas D."/>
            <person name="Bentzer J."/>
            <person name="Ahren D."/>
            <person name="Johansson T."/>
            <person name="Persson P."/>
            <person name="Tunlid A."/>
        </authorList>
    </citation>
    <scope>NUCLEOTIDE SEQUENCE [LARGE SCALE GENOMIC DNA]</scope>
    <source>
        <strain evidence="3 4">CBS 146.42</strain>
    </source>
</reference>
<dbReference type="PANTHER" id="PTHR10039:SF17">
    <property type="entry name" value="FUNGAL STAND N-TERMINAL GOODBYE DOMAIN-CONTAINING PROTEIN-RELATED"/>
    <property type="match status" value="1"/>
</dbReference>
<dbReference type="PANTHER" id="PTHR10039">
    <property type="entry name" value="AMELOGENIN"/>
    <property type="match status" value="1"/>
</dbReference>
<dbReference type="SUPFAM" id="SSF52540">
    <property type="entry name" value="P-loop containing nucleoside triphosphate hydrolases"/>
    <property type="match status" value="1"/>
</dbReference>